<evidence type="ECO:0000313" key="2">
    <source>
        <dbReference type="EMBL" id="OQR76360.1"/>
    </source>
</evidence>
<feature type="chain" id="PRO_5010727033" evidence="1">
    <location>
        <begin position="25"/>
        <end position="105"/>
    </location>
</feature>
<sequence>MKMEIRNLFLIGLLCYFASQVCSAENIQTAPKSDPSYLPSVQHTLFGPVATQPDYSLFRPTLVPVRSSSYSWTRILKTFIFSAILGNTLQTILCFAPRPIADFFC</sequence>
<dbReference type="EMBL" id="MNPL01004913">
    <property type="protein sequence ID" value="OQR76360.1"/>
    <property type="molecule type" value="Genomic_DNA"/>
</dbReference>
<protein>
    <submittedName>
        <fullName evidence="2">Uncharacterized protein</fullName>
    </submittedName>
</protein>
<feature type="signal peptide" evidence="1">
    <location>
        <begin position="1"/>
        <end position="24"/>
    </location>
</feature>
<organism evidence="2 3">
    <name type="scientific">Tropilaelaps mercedesae</name>
    <dbReference type="NCBI Taxonomy" id="418985"/>
    <lineage>
        <taxon>Eukaryota</taxon>
        <taxon>Metazoa</taxon>
        <taxon>Ecdysozoa</taxon>
        <taxon>Arthropoda</taxon>
        <taxon>Chelicerata</taxon>
        <taxon>Arachnida</taxon>
        <taxon>Acari</taxon>
        <taxon>Parasitiformes</taxon>
        <taxon>Mesostigmata</taxon>
        <taxon>Gamasina</taxon>
        <taxon>Dermanyssoidea</taxon>
        <taxon>Laelapidae</taxon>
        <taxon>Tropilaelaps</taxon>
    </lineage>
</organism>
<dbReference type="Proteomes" id="UP000192247">
    <property type="component" value="Unassembled WGS sequence"/>
</dbReference>
<name>A0A1V9XS79_9ACAR</name>
<evidence type="ECO:0000313" key="3">
    <source>
        <dbReference type="Proteomes" id="UP000192247"/>
    </source>
</evidence>
<dbReference type="AlphaFoldDB" id="A0A1V9XS79"/>
<gene>
    <name evidence="2" type="ORF">BIW11_07830</name>
</gene>
<comment type="caution">
    <text evidence="2">The sequence shown here is derived from an EMBL/GenBank/DDBJ whole genome shotgun (WGS) entry which is preliminary data.</text>
</comment>
<dbReference type="InParanoid" id="A0A1V9XS79"/>
<reference evidence="2 3" key="1">
    <citation type="journal article" date="2017" name="Gigascience">
        <title>Draft genome of the honey bee ectoparasitic mite, Tropilaelaps mercedesae, is shaped by the parasitic life history.</title>
        <authorList>
            <person name="Dong X."/>
            <person name="Armstrong S.D."/>
            <person name="Xia D."/>
            <person name="Makepeace B.L."/>
            <person name="Darby A.C."/>
            <person name="Kadowaki T."/>
        </authorList>
    </citation>
    <scope>NUCLEOTIDE SEQUENCE [LARGE SCALE GENOMIC DNA]</scope>
    <source>
        <strain evidence="2">Wuxi-XJTLU</strain>
    </source>
</reference>
<keyword evidence="3" id="KW-1185">Reference proteome</keyword>
<keyword evidence="1" id="KW-0732">Signal</keyword>
<evidence type="ECO:0000256" key="1">
    <source>
        <dbReference type="SAM" id="SignalP"/>
    </source>
</evidence>
<proteinExistence type="predicted"/>
<accession>A0A1V9XS79</accession>